<dbReference type="RefSeq" id="WP_195693531.1">
    <property type="nucleotide sequence ID" value="NZ_CP064760.1"/>
</dbReference>
<dbReference type="InterPro" id="IPR025309">
    <property type="entry name" value="KTSC_dom"/>
</dbReference>
<evidence type="ECO:0000313" key="3">
    <source>
        <dbReference type="Proteomes" id="UP000594480"/>
    </source>
</evidence>
<dbReference type="AlphaFoldDB" id="A0A7S8MZN1"/>
<dbReference type="Proteomes" id="UP000594480">
    <property type="component" value="Chromosome"/>
</dbReference>
<proteinExistence type="predicted"/>
<sequence>MNREPVTSSNLSSVGYDESSQTLEVEFKNGNIYQYFDVPSSEHIELMRSDSVGTYFSANIRTAYRYTRL</sequence>
<dbReference type="KEGG" id="msf:IT882_05730"/>
<name>A0A7S8MZN1_9MICO</name>
<reference evidence="2 3" key="1">
    <citation type="submission" date="2020-11" db="EMBL/GenBank/DDBJ databases">
        <title>Amino acid is mineralized and recycled by bacteria in oceanic microbiome.</title>
        <authorList>
            <person name="Zheng L.Y."/>
        </authorList>
    </citation>
    <scope>NUCLEOTIDE SEQUENCE [LARGE SCALE GENOMIC DNA]</scope>
    <source>
        <strain evidence="2 3">A32-1</strain>
    </source>
</reference>
<feature type="domain" description="KTSC" evidence="1">
    <location>
        <begin position="7"/>
        <end position="64"/>
    </location>
</feature>
<evidence type="ECO:0000313" key="2">
    <source>
        <dbReference type="EMBL" id="QPE05515.1"/>
    </source>
</evidence>
<organism evidence="2 3">
    <name type="scientific">Microbacterium schleiferi</name>
    <dbReference type="NCBI Taxonomy" id="69362"/>
    <lineage>
        <taxon>Bacteria</taxon>
        <taxon>Bacillati</taxon>
        <taxon>Actinomycetota</taxon>
        <taxon>Actinomycetes</taxon>
        <taxon>Micrococcales</taxon>
        <taxon>Microbacteriaceae</taxon>
        <taxon>Microbacterium</taxon>
    </lineage>
</organism>
<dbReference type="Pfam" id="PF13619">
    <property type="entry name" value="KTSC"/>
    <property type="match status" value="1"/>
</dbReference>
<protein>
    <submittedName>
        <fullName evidence="2">KTSC domain-containing protein</fullName>
    </submittedName>
</protein>
<gene>
    <name evidence="2" type="ORF">IT882_05730</name>
</gene>
<keyword evidence="3" id="KW-1185">Reference proteome</keyword>
<dbReference type="EMBL" id="CP064760">
    <property type="protein sequence ID" value="QPE05515.1"/>
    <property type="molecule type" value="Genomic_DNA"/>
</dbReference>
<accession>A0A7S8MZN1</accession>
<evidence type="ECO:0000259" key="1">
    <source>
        <dbReference type="Pfam" id="PF13619"/>
    </source>
</evidence>